<gene>
    <name evidence="1" type="ORF">E5083_17225</name>
</gene>
<reference evidence="1 2" key="1">
    <citation type="submission" date="2019-04" db="EMBL/GenBank/DDBJ databases">
        <title>Streptomyces sp. nov. Bv016 isolated from bark of Buahinia variegata.</title>
        <authorList>
            <person name="Kanchanasin P."/>
            <person name="Tanasupawat S."/>
            <person name="Yuki M."/>
            <person name="Kudo T."/>
        </authorList>
    </citation>
    <scope>NUCLEOTIDE SEQUENCE [LARGE SCALE GENOMIC DNA]</scope>
    <source>
        <strain evidence="1 2">Bv016</strain>
    </source>
</reference>
<dbReference type="Proteomes" id="UP000298159">
    <property type="component" value="Unassembled WGS sequence"/>
</dbReference>
<proteinExistence type="predicted"/>
<accession>A0A4Z1D272</accession>
<dbReference type="EMBL" id="SRRT01000005">
    <property type="protein sequence ID" value="TGN75442.1"/>
    <property type="molecule type" value="Genomic_DNA"/>
</dbReference>
<keyword evidence="2" id="KW-1185">Reference proteome</keyword>
<evidence type="ECO:0000313" key="2">
    <source>
        <dbReference type="Proteomes" id="UP000298159"/>
    </source>
</evidence>
<comment type="caution">
    <text evidence="1">The sequence shown here is derived from an EMBL/GenBank/DDBJ whole genome shotgun (WGS) entry which is preliminary data.</text>
</comment>
<organism evidence="1 2">
    <name type="scientific">Streptomyces bauhiniae</name>
    <dbReference type="NCBI Taxonomy" id="2340725"/>
    <lineage>
        <taxon>Bacteria</taxon>
        <taxon>Bacillati</taxon>
        <taxon>Actinomycetota</taxon>
        <taxon>Actinomycetes</taxon>
        <taxon>Kitasatosporales</taxon>
        <taxon>Streptomycetaceae</taxon>
        <taxon>Streptomyces</taxon>
    </lineage>
</organism>
<evidence type="ECO:0000313" key="1">
    <source>
        <dbReference type="EMBL" id="TGN75442.1"/>
    </source>
</evidence>
<dbReference type="GeneID" id="95449345"/>
<dbReference type="AlphaFoldDB" id="A0A4Z1D272"/>
<name>A0A4Z1D272_9ACTN</name>
<protein>
    <submittedName>
        <fullName evidence="1">Uncharacterized protein</fullName>
    </submittedName>
</protein>
<dbReference type="RefSeq" id="WP_135786598.1">
    <property type="nucleotide sequence ID" value="NZ_SRRT01000005.1"/>
</dbReference>
<sequence length="73" mass="8137">MTTLKIAIEVTQGQVPPYDEGSVVHARDTEKGTFPAHESMDITYTVLPDVSWELAVAERRPNLCNVCKAYTQN</sequence>